<evidence type="ECO:0000313" key="11">
    <source>
        <dbReference type="EMBL" id="QDU31950.1"/>
    </source>
</evidence>
<name>A0A517YP05_9BACT</name>
<comment type="catalytic activity">
    <reaction evidence="1 8">
        <text>Exonucleolytic cleavage in the 3'- to 5'-direction to yield nucleoside 5'-phosphates.</text>
        <dbReference type="EC" id="3.1.13.1"/>
    </reaction>
</comment>
<keyword evidence="5 8" id="KW-0378">Hydrolase</keyword>
<organism evidence="11 12">
    <name type="scientific">Anatilimnocola aggregata</name>
    <dbReference type="NCBI Taxonomy" id="2528021"/>
    <lineage>
        <taxon>Bacteria</taxon>
        <taxon>Pseudomonadati</taxon>
        <taxon>Planctomycetota</taxon>
        <taxon>Planctomycetia</taxon>
        <taxon>Pirellulales</taxon>
        <taxon>Pirellulaceae</taxon>
        <taxon>Anatilimnocola</taxon>
    </lineage>
</organism>
<dbReference type="GO" id="GO:0006402">
    <property type="term" value="P:mRNA catabolic process"/>
    <property type="evidence" value="ECO:0007669"/>
    <property type="project" value="TreeGrafter"/>
</dbReference>
<dbReference type="PANTHER" id="PTHR23355">
    <property type="entry name" value="RIBONUCLEASE"/>
    <property type="match status" value="1"/>
</dbReference>
<dbReference type="Pfam" id="PF00575">
    <property type="entry name" value="S1"/>
    <property type="match status" value="1"/>
</dbReference>
<dbReference type="GO" id="GO:0003723">
    <property type="term" value="F:RNA binding"/>
    <property type="evidence" value="ECO:0007669"/>
    <property type="project" value="UniProtKB-UniRule"/>
</dbReference>
<accession>A0A517YP05</accession>
<dbReference type="AlphaFoldDB" id="A0A517YP05"/>
<feature type="region of interest" description="Disordered" evidence="9">
    <location>
        <begin position="810"/>
        <end position="857"/>
    </location>
</feature>
<dbReference type="InterPro" id="IPR040476">
    <property type="entry name" value="CSD2"/>
</dbReference>
<dbReference type="GO" id="GO:0005829">
    <property type="term" value="C:cytosol"/>
    <property type="evidence" value="ECO:0007669"/>
    <property type="project" value="TreeGrafter"/>
</dbReference>
<keyword evidence="4 8" id="KW-0540">Nuclease</keyword>
<dbReference type="NCBIfam" id="TIGR02063">
    <property type="entry name" value="RNase_R"/>
    <property type="match status" value="1"/>
</dbReference>
<feature type="compositionally biased region" description="Basic and acidic residues" evidence="9">
    <location>
        <begin position="826"/>
        <end position="836"/>
    </location>
</feature>
<reference evidence="11 12" key="1">
    <citation type="submission" date="2019-02" db="EMBL/GenBank/DDBJ databases">
        <title>Deep-cultivation of Planctomycetes and their phenomic and genomic characterization uncovers novel biology.</title>
        <authorList>
            <person name="Wiegand S."/>
            <person name="Jogler M."/>
            <person name="Boedeker C."/>
            <person name="Pinto D."/>
            <person name="Vollmers J."/>
            <person name="Rivas-Marin E."/>
            <person name="Kohn T."/>
            <person name="Peeters S.H."/>
            <person name="Heuer A."/>
            <person name="Rast P."/>
            <person name="Oberbeckmann S."/>
            <person name="Bunk B."/>
            <person name="Jeske O."/>
            <person name="Meyerdierks A."/>
            <person name="Storesund J.E."/>
            <person name="Kallscheuer N."/>
            <person name="Luecker S."/>
            <person name="Lage O.M."/>
            <person name="Pohl T."/>
            <person name="Merkel B.J."/>
            <person name="Hornburger P."/>
            <person name="Mueller R.-W."/>
            <person name="Bruemmer F."/>
            <person name="Labrenz M."/>
            <person name="Spormann A.M."/>
            <person name="Op den Camp H."/>
            <person name="Overmann J."/>
            <person name="Amann R."/>
            <person name="Jetten M.S.M."/>
            <person name="Mascher T."/>
            <person name="Medema M.H."/>
            <person name="Devos D.P."/>
            <person name="Kaster A.-K."/>
            <person name="Ovreas L."/>
            <person name="Rohde M."/>
            <person name="Galperin M.Y."/>
            <person name="Jogler C."/>
        </authorList>
    </citation>
    <scope>NUCLEOTIDE SEQUENCE [LARGE SCALE GENOMIC DNA]</scope>
    <source>
        <strain evidence="11 12">ETA_A8</strain>
    </source>
</reference>
<dbReference type="Gene3D" id="2.40.50.140">
    <property type="entry name" value="Nucleic acid-binding proteins"/>
    <property type="match status" value="2"/>
</dbReference>
<dbReference type="InterPro" id="IPR050180">
    <property type="entry name" value="RNR_Ribonuclease"/>
</dbReference>
<dbReference type="KEGG" id="aagg:ETAA8_71120"/>
<dbReference type="SMART" id="SM00316">
    <property type="entry name" value="S1"/>
    <property type="match status" value="1"/>
</dbReference>
<dbReference type="CDD" id="cd04471">
    <property type="entry name" value="S1_RNase_R"/>
    <property type="match status" value="1"/>
</dbReference>
<feature type="compositionally biased region" description="Acidic residues" evidence="9">
    <location>
        <begin position="31"/>
        <end position="47"/>
    </location>
</feature>
<dbReference type="NCBIfam" id="TIGR00358">
    <property type="entry name" value="3_prime_RNase"/>
    <property type="match status" value="1"/>
</dbReference>
<dbReference type="Pfam" id="PF17876">
    <property type="entry name" value="CSD2"/>
    <property type="match status" value="1"/>
</dbReference>
<keyword evidence="6 8" id="KW-0269">Exonuclease</keyword>
<evidence type="ECO:0000256" key="9">
    <source>
        <dbReference type="SAM" id="MobiDB-lite"/>
    </source>
</evidence>
<evidence type="ECO:0000256" key="3">
    <source>
        <dbReference type="ARBA" id="ARBA00022490"/>
    </source>
</evidence>
<gene>
    <name evidence="8 11" type="primary">rnr</name>
    <name evidence="11" type="ORF">ETAA8_71120</name>
</gene>
<dbReference type="EC" id="3.1.13.1" evidence="8"/>
<keyword evidence="3 8" id="KW-0963">Cytoplasm</keyword>
<dbReference type="SUPFAM" id="SSF50249">
    <property type="entry name" value="Nucleic acid-binding proteins"/>
    <property type="match status" value="4"/>
</dbReference>
<dbReference type="Proteomes" id="UP000315017">
    <property type="component" value="Chromosome"/>
</dbReference>
<proteinExistence type="inferred from homology"/>
<keyword evidence="7 8" id="KW-0694">RNA-binding</keyword>
<feature type="domain" description="S1 motif" evidence="10">
    <location>
        <begin position="723"/>
        <end position="804"/>
    </location>
</feature>
<dbReference type="EMBL" id="CP036274">
    <property type="protein sequence ID" value="QDU31950.1"/>
    <property type="molecule type" value="Genomic_DNA"/>
</dbReference>
<evidence type="ECO:0000256" key="5">
    <source>
        <dbReference type="ARBA" id="ARBA00022801"/>
    </source>
</evidence>
<evidence type="ECO:0000256" key="4">
    <source>
        <dbReference type="ARBA" id="ARBA00022722"/>
    </source>
</evidence>
<dbReference type="InterPro" id="IPR003029">
    <property type="entry name" value="S1_domain"/>
</dbReference>
<evidence type="ECO:0000256" key="7">
    <source>
        <dbReference type="ARBA" id="ARBA00022884"/>
    </source>
</evidence>
<comment type="subcellular location">
    <subcellularLocation>
        <location evidence="2 8">Cytoplasm</location>
    </subcellularLocation>
</comment>
<comment type="similarity">
    <text evidence="8">Belongs to the RNR ribonuclease family. RNase R subfamily.</text>
</comment>
<dbReference type="SMART" id="SM00955">
    <property type="entry name" value="RNB"/>
    <property type="match status" value="1"/>
</dbReference>
<evidence type="ECO:0000256" key="1">
    <source>
        <dbReference type="ARBA" id="ARBA00001849"/>
    </source>
</evidence>
<protein>
    <recommendedName>
        <fullName evidence="8">Ribonuclease R</fullName>
        <shortName evidence="8">RNase R</shortName>
        <ecNumber evidence="8">3.1.13.1</ecNumber>
    </recommendedName>
</protein>
<feature type="region of interest" description="Disordered" evidence="9">
    <location>
        <begin position="1"/>
        <end position="58"/>
    </location>
</feature>
<dbReference type="InterPro" id="IPR004476">
    <property type="entry name" value="RNase_II/RNase_R"/>
</dbReference>
<evidence type="ECO:0000256" key="2">
    <source>
        <dbReference type="ARBA" id="ARBA00004496"/>
    </source>
</evidence>
<dbReference type="InterPro" id="IPR013223">
    <property type="entry name" value="RNase_B_OB_dom"/>
</dbReference>
<evidence type="ECO:0000256" key="6">
    <source>
        <dbReference type="ARBA" id="ARBA00022839"/>
    </source>
</evidence>
<dbReference type="GO" id="GO:0008859">
    <property type="term" value="F:exoribonuclease II activity"/>
    <property type="evidence" value="ECO:0007669"/>
    <property type="project" value="UniProtKB-UniRule"/>
</dbReference>
<evidence type="ECO:0000259" key="10">
    <source>
        <dbReference type="PROSITE" id="PS50126"/>
    </source>
</evidence>
<evidence type="ECO:0000256" key="8">
    <source>
        <dbReference type="HAMAP-Rule" id="MF_01895"/>
    </source>
</evidence>
<dbReference type="RefSeq" id="WP_238397638.1">
    <property type="nucleotide sequence ID" value="NZ_CP036274.1"/>
</dbReference>
<comment type="function">
    <text evidence="8">3'-5' exoribonuclease that releases 5'-nucleoside monophosphates and is involved in maturation of structured RNAs.</text>
</comment>
<dbReference type="HAMAP" id="MF_01895">
    <property type="entry name" value="RNase_R"/>
    <property type="match status" value="1"/>
</dbReference>
<dbReference type="InterPro" id="IPR012340">
    <property type="entry name" value="NA-bd_OB-fold"/>
</dbReference>
<dbReference type="PANTHER" id="PTHR23355:SF9">
    <property type="entry name" value="DIS3-LIKE EXONUCLEASE 2"/>
    <property type="match status" value="1"/>
</dbReference>
<dbReference type="Pfam" id="PF08206">
    <property type="entry name" value="OB_RNB"/>
    <property type="match status" value="1"/>
</dbReference>
<dbReference type="InterPro" id="IPR011805">
    <property type="entry name" value="RNase_R"/>
</dbReference>
<dbReference type="Pfam" id="PF00773">
    <property type="entry name" value="RNB"/>
    <property type="match status" value="1"/>
</dbReference>
<keyword evidence="12" id="KW-1185">Reference proteome</keyword>
<dbReference type="PROSITE" id="PS50126">
    <property type="entry name" value="S1"/>
    <property type="match status" value="1"/>
</dbReference>
<feature type="compositionally biased region" description="Basic residues" evidence="9">
    <location>
        <begin position="848"/>
        <end position="857"/>
    </location>
</feature>
<sequence>MMNPEEEDVTLPTPADQHEEAEELSAHTADLEETNLDETESDEDADQAGEPVREKASPAARKLEPLVLAHVLRPQYQPVKPRVIAKQLKLPTEQHQALKICIRRLVKAGKLSYGSGHIVRPPVSQTKTGPAPVVVKSIDEIATQTRELKAKPKHEKAKQPERGLVTGKFRRAAKGFGFVRPLGTPRSAERTHDIFIPLKNTADAATGDTVIVRISRNRDSYEEEKQPKISGEIIKVAERSTHQFVGVYKEDGDVALVDVDAKIFANAVPVGDPGAKGAAPGDKVVIEMVQFPSHYDDGEAVITEVLGKRGDPGIDTLSILREFALPEAFPEEVIVAAREEAEKFDEAIGDRLDLTETTIVTIDPVDARDFDDAISLTKLDNDHWQLGVHIADVSHFVQPRSPLDREARERATSVYLPDRVIPMLPEVISNNLASLQPNKVRYTQTAMIEFNAVGVPVHAEFHRSAIKSCRRFAYEEVDEYLANPEPWRTKLTPAVFELLGRMHELAMILRKRRLDAGAIELTLPEVKIDLDRRGEVVGAHKVVNTVSHQIIEEFMLAANEATARLLFDRELPFLRRIHEQPDLRKLQALNGFIKELGIECEDLHSRFEIKRVIGEVAGHAEEHAVNYAVLRSMQKAVYSPVEEGHYALNSDHYCHFTSPIRRYPDLTIHRMIEAICLGKKPLADFDRQMLLGEHCSEREQRAEKAERELTKMKLLTFLAKKIGMRMPAVITGVEEYGLFAQGIDMPAEGMIRLETLGDDFYRYDAATHSLVGYRAGNRFRLGDRIEVQVAHVDVDRRELDFRVAKRVESDVPRRGGPSLGGGRRPKHDDAIKDQRRPFRSKGGGAGKPKPKGKRRRD</sequence>
<evidence type="ECO:0000313" key="12">
    <source>
        <dbReference type="Proteomes" id="UP000315017"/>
    </source>
</evidence>
<dbReference type="InterPro" id="IPR001900">
    <property type="entry name" value="RNase_II/R"/>
</dbReference>